<evidence type="ECO:0000313" key="2">
    <source>
        <dbReference type="Proteomes" id="UP000054477"/>
    </source>
</evidence>
<feature type="non-terminal residue" evidence="1">
    <location>
        <position position="96"/>
    </location>
</feature>
<evidence type="ECO:0000313" key="1">
    <source>
        <dbReference type="EMBL" id="KIJ89741.1"/>
    </source>
</evidence>
<organism evidence="1 2">
    <name type="scientific">Laccaria amethystina LaAM-08-1</name>
    <dbReference type="NCBI Taxonomy" id="1095629"/>
    <lineage>
        <taxon>Eukaryota</taxon>
        <taxon>Fungi</taxon>
        <taxon>Dikarya</taxon>
        <taxon>Basidiomycota</taxon>
        <taxon>Agaricomycotina</taxon>
        <taxon>Agaricomycetes</taxon>
        <taxon>Agaricomycetidae</taxon>
        <taxon>Agaricales</taxon>
        <taxon>Agaricineae</taxon>
        <taxon>Hydnangiaceae</taxon>
        <taxon>Laccaria</taxon>
    </lineage>
</organism>
<keyword evidence="2" id="KW-1185">Reference proteome</keyword>
<accession>A0A0C9WWN5</accession>
<sequence length="96" mass="10738">YLLADNLSRPSFSATQVSCGRIHVTVHKSYLCDGSACAARQRFNHRSRAESTTGGCLQFSDSAFVSTVPSPSTRFTHTRDMLRSLGRRVEDDLWQK</sequence>
<gene>
    <name evidence="1" type="ORF">K443DRAFT_666064</name>
</gene>
<dbReference type="Proteomes" id="UP000054477">
    <property type="component" value="Unassembled WGS sequence"/>
</dbReference>
<proteinExistence type="predicted"/>
<name>A0A0C9WWN5_9AGAR</name>
<reference evidence="1 2" key="1">
    <citation type="submission" date="2014-04" db="EMBL/GenBank/DDBJ databases">
        <authorList>
            <consortium name="DOE Joint Genome Institute"/>
            <person name="Kuo A."/>
            <person name="Kohler A."/>
            <person name="Nagy L.G."/>
            <person name="Floudas D."/>
            <person name="Copeland A."/>
            <person name="Barry K.W."/>
            <person name="Cichocki N."/>
            <person name="Veneault-Fourrey C."/>
            <person name="LaButti K."/>
            <person name="Lindquist E.A."/>
            <person name="Lipzen A."/>
            <person name="Lundell T."/>
            <person name="Morin E."/>
            <person name="Murat C."/>
            <person name="Sun H."/>
            <person name="Tunlid A."/>
            <person name="Henrissat B."/>
            <person name="Grigoriev I.V."/>
            <person name="Hibbett D.S."/>
            <person name="Martin F."/>
            <person name="Nordberg H.P."/>
            <person name="Cantor M.N."/>
            <person name="Hua S.X."/>
        </authorList>
    </citation>
    <scope>NUCLEOTIDE SEQUENCE [LARGE SCALE GENOMIC DNA]</scope>
    <source>
        <strain evidence="1 2">LaAM-08-1</strain>
    </source>
</reference>
<feature type="non-terminal residue" evidence="1">
    <location>
        <position position="1"/>
    </location>
</feature>
<reference evidence="2" key="2">
    <citation type="submission" date="2015-01" db="EMBL/GenBank/DDBJ databases">
        <title>Evolutionary Origins and Diversification of the Mycorrhizal Mutualists.</title>
        <authorList>
            <consortium name="DOE Joint Genome Institute"/>
            <consortium name="Mycorrhizal Genomics Consortium"/>
            <person name="Kohler A."/>
            <person name="Kuo A."/>
            <person name="Nagy L.G."/>
            <person name="Floudas D."/>
            <person name="Copeland A."/>
            <person name="Barry K.W."/>
            <person name="Cichocki N."/>
            <person name="Veneault-Fourrey C."/>
            <person name="LaButti K."/>
            <person name="Lindquist E.A."/>
            <person name="Lipzen A."/>
            <person name="Lundell T."/>
            <person name="Morin E."/>
            <person name="Murat C."/>
            <person name="Riley R."/>
            <person name="Ohm R."/>
            <person name="Sun H."/>
            <person name="Tunlid A."/>
            <person name="Henrissat B."/>
            <person name="Grigoriev I.V."/>
            <person name="Hibbett D.S."/>
            <person name="Martin F."/>
        </authorList>
    </citation>
    <scope>NUCLEOTIDE SEQUENCE [LARGE SCALE GENOMIC DNA]</scope>
    <source>
        <strain evidence="2">LaAM-08-1</strain>
    </source>
</reference>
<protein>
    <submittedName>
        <fullName evidence="1">Uncharacterized protein</fullName>
    </submittedName>
</protein>
<dbReference type="AlphaFoldDB" id="A0A0C9WWN5"/>
<dbReference type="HOGENOM" id="CLU_2365263_0_0_1"/>
<dbReference type="EMBL" id="KN839462">
    <property type="protein sequence ID" value="KIJ89741.1"/>
    <property type="molecule type" value="Genomic_DNA"/>
</dbReference>